<dbReference type="Pfam" id="PF10327">
    <property type="entry name" value="7TM_GPCR_Sri"/>
    <property type="match status" value="1"/>
</dbReference>
<keyword evidence="1" id="KW-1133">Transmembrane helix</keyword>
<comment type="caution">
    <text evidence="2">The sequence shown here is derived from an EMBL/GenBank/DDBJ whole genome shotgun (WGS) entry which is preliminary data.</text>
</comment>
<evidence type="ECO:0008006" key="4">
    <source>
        <dbReference type="Google" id="ProtNLM"/>
    </source>
</evidence>
<proteinExistence type="predicted"/>
<keyword evidence="1" id="KW-0472">Membrane</keyword>
<name>A0AAV5TC51_9BILA</name>
<feature type="non-terminal residue" evidence="2">
    <location>
        <position position="85"/>
    </location>
</feature>
<evidence type="ECO:0000313" key="3">
    <source>
        <dbReference type="Proteomes" id="UP001432027"/>
    </source>
</evidence>
<sequence length="85" mass="9569">FILCVLALSAGILHPFVAYLILFKSKNMNAYLRLGYVALQIIQVLQDIVFCLFIQAYPLTPLPLLGCNGILCDMEWFPPVKLPEV</sequence>
<keyword evidence="1" id="KW-0812">Transmembrane</keyword>
<reference evidence="2" key="1">
    <citation type="submission" date="2023-10" db="EMBL/GenBank/DDBJ databases">
        <title>Genome assembly of Pristionchus species.</title>
        <authorList>
            <person name="Yoshida K."/>
            <person name="Sommer R.J."/>
        </authorList>
    </citation>
    <scope>NUCLEOTIDE SEQUENCE</scope>
    <source>
        <strain evidence="2">RS0144</strain>
    </source>
</reference>
<feature type="non-terminal residue" evidence="2">
    <location>
        <position position="1"/>
    </location>
</feature>
<gene>
    <name evidence="2" type="ORF">PENTCL1PPCAC_14900</name>
</gene>
<organism evidence="2 3">
    <name type="scientific">Pristionchus entomophagus</name>
    <dbReference type="NCBI Taxonomy" id="358040"/>
    <lineage>
        <taxon>Eukaryota</taxon>
        <taxon>Metazoa</taxon>
        <taxon>Ecdysozoa</taxon>
        <taxon>Nematoda</taxon>
        <taxon>Chromadorea</taxon>
        <taxon>Rhabditida</taxon>
        <taxon>Rhabditina</taxon>
        <taxon>Diplogasteromorpha</taxon>
        <taxon>Diplogasteroidea</taxon>
        <taxon>Neodiplogasteridae</taxon>
        <taxon>Pristionchus</taxon>
    </lineage>
</organism>
<keyword evidence="3" id="KW-1185">Reference proteome</keyword>
<dbReference type="Proteomes" id="UP001432027">
    <property type="component" value="Unassembled WGS sequence"/>
</dbReference>
<evidence type="ECO:0000313" key="2">
    <source>
        <dbReference type="EMBL" id="GMS92725.1"/>
    </source>
</evidence>
<dbReference type="EMBL" id="BTSX01000004">
    <property type="protein sequence ID" value="GMS92725.1"/>
    <property type="molecule type" value="Genomic_DNA"/>
</dbReference>
<dbReference type="InterPro" id="IPR019429">
    <property type="entry name" value="7TM_GPCR_serpentine_rcpt_Sri"/>
</dbReference>
<dbReference type="PANTHER" id="PTHR45830">
    <property type="entry name" value="SERPENTINE RECEPTOR, CLASS I"/>
    <property type="match status" value="1"/>
</dbReference>
<dbReference type="PANTHER" id="PTHR45830:SF15">
    <property type="entry name" value="SERPENTINE RECEPTOR, CLASS I"/>
    <property type="match status" value="1"/>
</dbReference>
<protein>
    <recommendedName>
        <fullName evidence="4">G protein-coupled receptor</fullName>
    </recommendedName>
</protein>
<accession>A0AAV5TC51</accession>
<evidence type="ECO:0000256" key="1">
    <source>
        <dbReference type="SAM" id="Phobius"/>
    </source>
</evidence>
<dbReference type="AlphaFoldDB" id="A0AAV5TC51"/>
<feature type="transmembrane region" description="Helical" evidence="1">
    <location>
        <begin position="34"/>
        <end position="54"/>
    </location>
</feature>